<accession>A0A0F7ZGV9</accession>
<feature type="compositionally biased region" description="Basic and acidic residues" evidence="1">
    <location>
        <begin position="1057"/>
        <end position="1068"/>
    </location>
</feature>
<feature type="region of interest" description="Disordered" evidence="1">
    <location>
        <begin position="1"/>
        <end position="33"/>
    </location>
</feature>
<feature type="domain" description="DUF7924" evidence="3">
    <location>
        <begin position="358"/>
        <end position="583"/>
    </location>
</feature>
<feature type="compositionally biased region" description="Basic and acidic residues" evidence="1">
    <location>
        <begin position="296"/>
        <end position="308"/>
    </location>
</feature>
<gene>
    <name evidence="4" type="ORF">HIM_09040</name>
</gene>
<reference evidence="4 5" key="1">
    <citation type="journal article" date="2014" name="Genome Biol. Evol.">
        <title>Comparative genomics and transcriptomics analyses reveal divergent lifestyle features of nematode endoparasitic fungus Hirsutella minnesotensis.</title>
        <authorList>
            <person name="Lai Y."/>
            <person name="Liu K."/>
            <person name="Zhang X."/>
            <person name="Zhang X."/>
            <person name="Li K."/>
            <person name="Wang N."/>
            <person name="Shu C."/>
            <person name="Wu Y."/>
            <person name="Wang C."/>
            <person name="Bushley K.E."/>
            <person name="Xiang M."/>
            <person name="Liu X."/>
        </authorList>
    </citation>
    <scope>NUCLEOTIDE SEQUENCE [LARGE SCALE GENOMIC DNA]</scope>
    <source>
        <strain evidence="4 5">3608</strain>
    </source>
</reference>
<dbReference type="AlphaFoldDB" id="A0A0F7ZGV9"/>
<dbReference type="OrthoDB" id="5132737at2759"/>
<dbReference type="Pfam" id="PF16787">
    <property type="entry name" value="NDC10_II"/>
    <property type="match status" value="1"/>
</dbReference>
<dbReference type="InterPro" id="IPR031872">
    <property type="entry name" value="NDC10_II"/>
</dbReference>
<sequence length="1081" mass="121439">MAEPEVALLADVGAELDPSPSTRPTRGMTPSGRVQDTLRSLENATARASKRVTARTTLITSVSNESERGDEVKSRSNVETAKSMMQRVLEMLAKIGSEMVELKHRVSEQSDTIRKLSATVYKQGTIFQGQEDLALATKRWGNVRQGSGKRPQGIRKHRSTGRTTRLQQRLPLERTECDRPSSFRTRQALSLQGCATPGKRGTKRPSDALDRDLDHLQKRPRRSFGLSLVEDTSDRPASNSRAACEPTNVIDFWAREGQWPQEYFEPDMEHLLARKKSLSLVRKRSNSATSTTPSDQKPREEKSAPYRDPRYETLLGTKGSFMVKSNLDVTSASKTLSRTLLETNQEVPKDSLFRDDVFESTCQKIHNRNEARVIQDITRLIVPSAESLATFGAKHLDILTESVNEGWNNSVPLAGTRPQPDYSVGFTREAFTDDQLAKLSPFLGDFIAGDQSLFMGTYYMHFPFLTCEVKCGAAALDVADRQNAHSMTLAVRGVAELFRLVGREEEINQQILAFSVSHDHRLVRVYGHYPVIQGKDMKYYRHPIREFSFTELDGKDKWTAYRFTKNVYDIWMPQHFKRICSAIDQLPSDLDFNVPSLAETGLSQGLESHGLSQSDVGSSFLPAEDSQPVLTLLPPGPGAPPQTPIFLLIALSFFPPAPRPRRRPFKPAYRTRLRIPESGRPSSTTCWISRTPSRGIRGGIIFPSRKSGSLAGPGPQGQQLPGDLVDEVKLLLFIKEVVVSRPPRKGKRVTDDKKRHLEAQEVKRAVKRRKTHPDTIFVDGGGSEYDGPDSDVESYESTLRLQYNTVRGYVSAIQKLYDEQKSRGVNPAARPQGVALKALKRSILATAWNRKRKEYTDRGVGTLRDVYAPAQIPDHTNVAWSERKEIACALRTQVDFLFGNHMLLRSGNRLPMELADCFPLDLPNEGLKVPGYTTKALVVVMNCGKTNQHGRMEYGSALRHRDPRSCLVGALAFWFFWRWQVERTERFPVFQRSEDWYDTKVLRRSAKEPQAQLSSQTAREWTSRFYRKAGIKVSKVSHAPRVAATQNADIAGVDEGQAYHHPDGERGAARRPLPPGYPGLN</sequence>
<feature type="region of interest" description="Disordered" evidence="1">
    <location>
        <begin position="190"/>
        <end position="242"/>
    </location>
</feature>
<feature type="region of interest" description="Disordered" evidence="1">
    <location>
        <begin position="280"/>
        <end position="308"/>
    </location>
</feature>
<dbReference type="Gene3D" id="1.10.443.20">
    <property type="entry name" value="Centromere DNA-binding protein complex CBF3 subunit, domain 2"/>
    <property type="match status" value="1"/>
</dbReference>
<dbReference type="GO" id="GO:0003677">
    <property type="term" value="F:DNA binding"/>
    <property type="evidence" value="ECO:0007669"/>
    <property type="project" value="InterPro"/>
</dbReference>
<evidence type="ECO:0000256" key="1">
    <source>
        <dbReference type="SAM" id="MobiDB-lite"/>
    </source>
</evidence>
<dbReference type="InterPro" id="IPR057684">
    <property type="entry name" value="DUF7924"/>
</dbReference>
<dbReference type="InterPro" id="IPR038279">
    <property type="entry name" value="Ndc10_dom2_sf"/>
</dbReference>
<feature type="region of interest" description="Disordered" evidence="1">
    <location>
        <begin position="143"/>
        <end position="165"/>
    </location>
</feature>
<name>A0A0F7ZGV9_9HYPO</name>
<protein>
    <submittedName>
        <fullName evidence="4">Uncharacterized protein</fullName>
    </submittedName>
</protein>
<keyword evidence="5" id="KW-1185">Reference proteome</keyword>
<feature type="region of interest" description="Disordered" evidence="1">
    <location>
        <begin position="1046"/>
        <end position="1081"/>
    </location>
</feature>
<evidence type="ECO:0000313" key="4">
    <source>
        <dbReference type="EMBL" id="KJZ71571.1"/>
    </source>
</evidence>
<dbReference type="EMBL" id="KQ030569">
    <property type="protein sequence ID" value="KJZ71571.1"/>
    <property type="molecule type" value="Genomic_DNA"/>
</dbReference>
<evidence type="ECO:0000259" key="3">
    <source>
        <dbReference type="Pfam" id="PF25545"/>
    </source>
</evidence>
<dbReference type="PANTHER" id="PTHR42470:SF2">
    <property type="match status" value="1"/>
</dbReference>
<organism evidence="4 5">
    <name type="scientific">Hirsutella minnesotensis 3608</name>
    <dbReference type="NCBI Taxonomy" id="1043627"/>
    <lineage>
        <taxon>Eukaryota</taxon>
        <taxon>Fungi</taxon>
        <taxon>Dikarya</taxon>
        <taxon>Ascomycota</taxon>
        <taxon>Pezizomycotina</taxon>
        <taxon>Sordariomycetes</taxon>
        <taxon>Hypocreomycetidae</taxon>
        <taxon>Hypocreales</taxon>
        <taxon>Ophiocordycipitaceae</taxon>
        <taxon>Hirsutella</taxon>
    </lineage>
</organism>
<proteinExistence type="predicted"/>
<dbReference type="Proteomes" id="UP000054481">
    <property type="component" value="Unassembled WGS sequence"/>
</dbReference>
<evidence type="ECO:0000313" key="5">
    <source>
        <dbReference type="Proteomes" id="UP000054481"/>
    </source>
</evidence>
<dbReference type="Pfam" id="PF25545">
    <property type="entry name" value="DUF7924"/>
    <property type="match status" value="1"/>
</dbReference>
<feature type="compositionally biased region" description="Pro residues" evidence="1">
    <location>
        <begin position="1072"/>
        <end position="1081"/>
    </location>
</feature>
<feature type="compositionally biased region" description="Polar residues" evidence="1">
    <location>
        <begin position="286"/>
        <end position="295"/>
    </location>
</feature>
<feature type="compositionally biased region" description="Basic and acidic residues" evidence="1">
    <location>
        <begin position="204"/>
        <end position="217"/>
    </location>
</feature>
<evidence type="ECO:0000259" key="2">
    <source>
        <dbReference type="Pfam" id="PF16787"/>
    </source>
</evidence>
<feature type="domain" description="Ndc10" evidence="2">
    <location>
        <begin position="848"/>
        <end position="1056"/>
    </location>
</feature>
<dbReference type="PANTHER" id="PTHR42470">
    <property type="entry name" value="VAST DOMAIN-CONTAINING PROTEIN"/>
    <property type="match status" value="1"/>
</dbReference>